<dbReference type="InterPro" id="IPR025676">
    <property type="entry name" value="Clr5_dom"/>
</dbReference>
<feature type="region of interest" description="Disordered" evidence="1">
    <location>
        <begin position="242"/>
        <end position="291"/>
    </location>
</feature>
<reference evidence="3 4" key="1">
    <citation type="submission" date="2016-07" db="EMBL/GenBank/DDBJ databases">
        <title>Pervasive Adenine N6-methylation of Active Genes in Fungi.</title>
        <authorList>
            <consortium name="DOE Joint Genome Institute"/>
            <person name="Mondo S.J."/>
            <person name="Dannebaum R.O."/>
            <person name="Kuo R.C."/>
            <person name="Labutti K."/>
            <person name="Haridas S."/>
            <person name="Kuo A."/>
            <person name="Salamov A."/>
            <person name="Ahrendt S.R."/>
            <person name="Lipzen A."/>
            <person name="Sullivan W."/>
            <person name="Andreopoulos W.B."/>
            <person name="Clum A."/>
            <person name="Lindquist E."/>
            <person name="Daum C."/>
            <person name="Ramamoorthy G.K."/>
            <person name="Gryganskyi A."/>
            <person name="Culley D."/>
            <person name="Magnuson J.K."/>
            <person name="James T.Y."/>
            <person name="O'Malley M.A."/>
            <person name="Stajich J.E."/>
            <person name="Spatafora J.W."/>
            <person name="Visel A."/>
            <person name="Grigoriev I.V."/>
        </authorList>
    </citation>
    <scope>NUCLEOTIDE SEQUENCE [LARGE SCALE GENOMIC DNA]</scope>
    <source>
        <strain evidence="3 4">CBS 129021</strain>
    </source>
</reference>
<comment type="caution">
    <text evidence="3">The sequence shown here is derived from an EMBL/GenBank/DDBJ whole genome shotgun (WGS) entry which is preliminary data.</text>
</comment>
<dbReference type="Proteomes" id="UP000193689">
    <property type="component" value="Unassembled WGS sequence"/>
</dbReference>
<feature type="region of interest" description="Disordered" evidence="1">
    <location>
        <begin position="197"/>
        <end position="225"/>
    </location>
</feature>
<evidence type="ECO:0000259" key="2">
    <source>
        <dbReference type="Pfam" id="PF14420"/>
    </source>
</evidence>
<evidence type="ECO:0000313" key="3">
    <source>
        <dbReference type="EMBL" id="ORY70198.1"/>
    </source>
</evidence>
<dbReference type="AlphaFoldDB" id="A0A1Y2EF43"/>
<dbReference type="Pfam" id="PF14420">
    <property type="entry name" value="Clr5"/>
    <property type="match status" value="1"/>
</dbReference>
<dbReference type="RefSeq" id="XP_040720148.1">
    <property type="nucleotide sequence ID" value="XM_040857986.1"/>
</dbReference>
<dbReference type="GeneID" id="63774198"/>
<feature type="region of interest" description="Disordered" evidence="1">
    <location>
        <begin position="71"/>
        <end position="104"/>
    </location>
</feature>
<keyword evidence="4" id="KW-1185">Reference proteome</keyword>
<feature type="domain" description="Clr5" evidence="2">
    <location>
        <begin position="20"/>
        <end position="71"/>
    </location>
</feature>
<feature type="compositionally biased region" description="Low complexity" evidence="1">
    <location>
        <begin position="248"/>
        <end position="291"/>
    </location>
</feature>
<protein>
    <recommendedName>
        <fullName evidence="2">Clr5 domain-containing protein</fullName>
    </recommendedName>
</protein>
<dbReference type="InParanoid" id="A0A1Y2EF43"/>
<sequence>MEPQPSMTGTMASQKKWAKPEDWERLRNTISALWMLHSLPVVMRVMREEHDFHATPKMFQAQLYQKWGLRKSRPESRANKKRRRSLEEAESIASSSYLPATTQEGGSTVLSEDLSFTPQTNIVPERAVTGSDAGGPIPIIAPHGTGIPLPSLPTHLRPPSYQGGPDYSMELSDASMLPSAWNDFIFKSQSPRLLSGQSQGAISSAMAESLPDEQEDSFDGSANPSVTGSGAWMSTVLMETPPSVAATSNSRGSSSGRSRMSRSSGVTRKSGVSSRSRTSHASSSCGTLLSSSSRSSALSANQSFGLSLASLRHLEAPEALLLSEKSLFYARHYISSTFSTGLWTLSQTADSSLLNTACIKLDRWYNDFNPGMDQLGKKEVTKAFSIFQPCFAAAEGIIAMQDPRLVIYICQQAIRFMFYDQLGRSLSRILFKYTVGCCKKLFGVHHPLYILLAQLAQMDYFELARNIGTLMECYFEHLEPFLDPESESLGFLLELRGLTVGLMEATGMMGFFEAKRILDQQIQRSDSLGFSNLHIKIEVAAALQRNRYFDEAKASLLKLIRSEEAKQHPYEYVYACFILVITLERSKDIDGAIRAAYELVDFLMESRNRTESAFNDELYKSQVHSSLATAFSKLEHMLRGAGRTDEADQIHARLEASIDRDYAISEPTEESKAAEDVLNLENMK</sequence>
<gene>
    <name evidence="3" type="ORF">BCR38DRAFT_405828</name>
</gene>
<dbReference type="EMBL" id="MCFJ01000002">
    <property type="protein sequence ID" value="ORY70198.1"/>
    <property type="molecule type" value="Genomic_DNA"/>
</dbReference>
<evidence type="ECO:0000313" key="4">
    <source>
        <dbReference type="Proteomes" id="UP000193689"/>
    </source>
</evidence>
<dbReference type="OrthoDB" id="4766607at2759"/>
<evidence type="ECO:0000256" key="1">
    <source>
        <dbReference type="SAM" id="MobiDB-lite"/>
    </source>
</evidence>
<organism evidence="3 4">
    <name type="scientific">Pseudomassariella vexata</name>
    <dbReference type="NCBI Taxonomy" id="1141098"/>
    <lineage>
        <taxon>Eukaryota</taxon>
        <taxon>Fungi</taxon>
        <taxon>Dikarya</taxon>
        <taxon>Ascomycota</taxon>
        <taxon>Pezizomycotina</taxon>
        <taxon>Sordariomycetes</taxon>
        <taxon>Xylariomycetidae</taxon>
        <taxon>Amphisphaeriales</taxon>
        <taxon>Pseudomassariaceae</taxon>
        <taxon>Pseudomassariella</taxon>
    </lineage>
</organism>
<name>A0A1Y2EF43_9PEZI</name>
<proteinExistence type="predicted"/>
<accession>A0A1Y2EF43</accession>